<feature type="coiled-coil region" evidence="8">
    <location>
        <begin position="663"/>
        <end position="773"/>
    </location>
</feature>
<evidence type="ECO:0000259" key="9">
    <source>
        <dbReference type="SMART" id="SM00968"/>
    </source>
</evidence>
<keyword evidence="4 8" id="KW-0175">Coiled coil</keyword>
<feature type="coiled-coil region" evidence="8">
    <location>
        <begin position="404"/>
        <end position="473"/>
    </location>
</feature>
<feature type="coiled-coil region" evidence="8">
    <location>
        <begin position="855"/>
        <end position="896"/>
    </location>
</feature>
<keyword evidence="6" id="KW-0131">Cell cycle</keyword>
<evidence type="ECO:0000256" key="7">
    <source>
        <dbReference type="PIRNR" id="PIRNR005719"/>
    </source>
</evidence>
<name>A0AAV2NVR8_9HYME</name>
<keyword evidence="3" id="KW-0498">Mitosis</keyword>
<feature type="coiled-coil region" evidence="8">
    <location>
        <begin position="287"/>
        <end position="356"/>
    </location>
</feature>
<reference evidence="10" key="1">
    <citation type="submission" date="2024-04" db="EMBL/GenBank/DDBJ databases">
        <authorList>
            <consortium name="Molecular Ecology Group"/>
        </authorList>
    </citation>
    <scope>NUCLEOTIDE SEQUENCE</scope>
</reference>
<dbReference type="Gene3D" id="3.40.50.300">
    <property type="entry name" value="P-loop containing nucleotide triphosphate hydrolases"/>
    <property type="match status" value="2"/>
</dbReference>
<dbReference type="PIRSF" id="PIRSF005719">
    <property type="entry name" value="SMC"/>
    <property type="match status" value="1"/>
</dbReference>
<dbReference type="AlphaFoldDB" id="A0AAV2NVR8"/>
<dbReference type="SUPFAM" id="SSF52540">
    <property type="entry name" value="P-loop containing nucleoside triphosphate hydrolases"/>
    <property type="match status" value="1"/>
</dbReference>
<accession>A0AAV2NVR8</accession>
<dbReference type="InterPro" id="IPR027417">
    <property type="entry name" value="P-loop_NTPase"/>
</dbReference>
<evidence type="ECO:0000256" key="4">
    <source>
        <dbReference type="ARBA" id="ARBA00023054"/>
    </source>
</evidence>
<dbReference type="PANTHER" id="PTHR18937">
    <property type="entry name" value="STRUCTURAL MAINTENANCE OF CHROMOSOMES SMC FAMILY MEMBER"/>
    <property type="match status" value="1"/>
</dbReference>
<proteinExistence type="inferred from homology"/>
<dbReference type="GO" id="GO:0007062">
    <property type="term" value="P:sister chromatid cohesion"/>
    <property type="evidence" value="ECO:0007669"/>
    <property type="project" value="TreeGrafter"/>
</dbReference>
<evidence type="ECO:0000256" key="8">
    <source>
        <dbReference type="SAM" id="Coils"/>
    </source>
</evidence>
<evidence type="ECO:0000313" key="11">
    <source>
        <dbReference type="Proteomes" id="UP001497644"/>
    </source>
</evidence>
<evidence type="ECO:0000313" key="10">
    <source>
        <dbReference type="EMBL" id="CAL1684561.1"/>
    </source>
</evidence>
<feature type="coiled-coil region" evidence="8">
    <location>
        <begin position="1023"/>
        <end position="1050"/>
    </location>
</feature>
<dbReference type="InterPro" id="IPR036277">
    <property type="entry name" value="SMC_hinge_sf"/>
</dbReference>
<comment type="subcellular location">
    <subcellularLocation>
        <location evidence="1 7">Nucleus</location>
    </subcellularLocation>
</comment>
<gene>
    <name evidence="10" type="ORF">LPLAT_LOCUS10156</name>
</gene>
<dbReference type="SUPFAM" id="SSF75553">
    <property type="entry name" value="Smc hinge domain"/>
    <property type="match status" value="1"/>
</dbReference>
<dbReference type="EMBL" id="OZ034828">
    <property type="protein sequence ID" value="CAL1684561.1"/>
    <property type="molecule type" value="Genomic_DNA"/>
</dbReference>
<dbReference type="Proteomes" id="UP001497644">
    <property type="component" value="Chromosome 5"/>
</dbReference>
<dbReference type="InterPro" id="IPR003395">
    <property type="entry name" value="RecF/RecN/SMC_N"/>
</dbReference>
<evidence type="ECO:0000256" key="5">
    <source>
        <dbReference type="ARBA" id="ARBA00023242"/>
    </source>
</evidence>
<comment type="similarity">
    <text evidence="7">Belongs to the SMC family.</text>
</comment>
<dbReference type="Pfam" id="PF06470">
    <property type="entry name" value="SMC_hinge"/>
    <property type="match status" value="1"/>
</dbReference>
<dbReference type="GO" id="GO:0008278">
    <property type="term" value="C:cohesin complex"/>
    <property type="evidence" value="ECO:0007669"/>
    <property type="project" value="TreeGrafter"/>
</dbReference>
<dbReference type="GO" id="GO:0051301">
    <property type="term" value="P:cell division"/>
    <property type="evidence" value="ECO:0007669"/>
    <property type="project" value="UniProtKB-KW"/>
</dbReference>
<feature type="domain" description="SMC hinge" evidence="9">
    <location>
        <begin position="503"/>
        <end position="624"/>
    </location>
</feature>
<dbReference type="PANTHER" id="PTHR18937:SF12">
    <property type="entry name" value="STRUCTURAL MAINTENANCE OF CHROMOSOMES PROTEIN"/>
    <property type="match status" value="1"/>
</dbReference>
<sequence>MSISLKVITLFNFKSFKGKVVINNFESFTAIIGPNGSGKSNIMDAINFVLGGKLSALRVKHFNELIHEAFVRESAEKGPYVTIVFIGDHNKEKNFTRMIQGSGDSQYKIDNKIVDSNFYMTELKEFGLDIKARNFLMPQGYIQYFGTRNMPKELTMLLEEISGSNIYKADYERLQLEFLKVRQEIHFVYQTRKDKLRQKKSVMTEEIEAEKYLQLQKQYMEEKTKFQFIQLIFMKKVTESLQNEQKEIKLQVDEHLQSKETAMSLLKHTKLKVKPLFDSLNTFGESILQLESNIQKKKLQNVDLEDHILYWQKKCDCARTSLDSANNAYDTHKTAVQELTNELEKISKKLAELGITSPENIVELDNFQVNRHMILKTEAESRAKDSINRINELMHDQQIDQYKLDNENRRKMELESKAKFEMLEKEKFEIRLQKLQTLNDQFKSRLVEKISERQTLQREISEAQEKSSKLGNDITMISEKLIEADINNEKKAAIIKNLKESFSGVHDRLFNLCKPIHSRYNVAVTKIFGKNMEAIVVDTERTAKQCISVLKEYKMGVETFLPLDTINSKPVNNRLRAELEQTNFKLLFDVLKISSTPTQIDKAVLYVTKNTLVCETAIEASKKAFESDPKYDCVSLDGCFFHKSGIISGGFSDLIVKAKQWENIQSSSNISVLKKQKEQLKQELKNLPKISRMQSDFDIINKDINQLTARNEVIEKDIQDTTKEIQIQNKKLNDLNEKLSLQDLAISVIQHEIQKRNQEIKIIEEDVNKIKNKVFVDFCKENNVPDITYYEKNLCSYKEQINKQMEIVNRKNYIENQLCFENEFNRVTEFKDKILKCKCAVEEADAEYNKACEQVRDIRIAIEQKETRLLHLKNECTIIEKNLEDVEEELVQCRSRIGIISKSYLESQKAYMAMWSKIEQKKAECDTILKECKLKGITIPMLSETLHEGQEDLSSSNSYLSARSSSVWEIIMNIDFSQISEDIRNNSTDDLQDIIRHSDKKLIEIQSELKTVQKPNLKAHEKIDLIVQQIKEIQEKLHTLRTESNNIEREFKTVKAKRHKLFSDCLECIAAEIDPIYKNLVDNMSAQVFITPDNPEEPYTGGINYNCIPPSKRIQPIQYLSDGEKSLANLALLFAILRYKPAPFFIMDEGDAALDNANIKKIVRFVRSQMNNMQFIAITLNKRLSSCADTLLGVTTPLETTWPESKVFALELKHCETV</sequence>
<evidence type="ECO:0000256" key="2">
    <source>
        <dbReference type="ARBA" id="ARBA00022618"/>
    </source>
</evidence>
<dbReference type="SMART" id="SM00968">
    <property type="entry name" value="SMC_hinge"/>
    <property type="match status" value="1"/>
</dbReference>
<evidence type="ECO:0000256" key="3">
    <source>
        <dbReference type="ARBA" id="ARBA00022776"/>
    </source>
</evidence>
<keyword evidence="11" id="KW-1185">Reference proteome</keyword>
<dbReference type="GO" id="GO:0003677">
    <property type="term" value="F:DNA binding"/>
    <property type="evidence" value="ECO:0007669"/>
    <property type="project" value="TreeGrafter"/>
</dbReference>
<dbReference type="Gene3D" id="1.20.1060.20">
    <property type="match status" value="1"/>
</dbReference>
<dbReference type="Pfam" id="PF02463">
    <property type="entry name" value="SMC_N"/>
    <property type="match status" value="1"/>
</dbReference>
<keyword evidence="2" id="KW-0132">Cell division</keyword>
<evidence type="ECO:0000256" key="1">
    <source>
        <dbReference type="ARBA" id="ARBA00004123"/>
    </source>
</evidence>
<dbReference type="GO" id="GO:0005524">
    <property type="term" value="F:ATP binding"/>
    <property type="evidence" value="ECO:0007669"/>
    <property type="project" value="InterPro"/>
</dbReference>
<protein>
    <recommendedName>
        <fullName evidence="7">Structural maintenance of chromosomes protein</fullName>
    </recommendedName>
</protein>
<dbReference type="InterPro" id="IPR024704">
    <property type="entry name" value="SMC"/>
</dbReference>
<dbReference type="GO" id="GO:0016887">
    <property type="term" value="F:ATP hydrolysis activity"/>
    <property type="evidence" value="ECO:0007669"/>
    <property type="project" value="InterPro"/>
</dbReference>
<evidence type="ECO:0000256" key="6">
    <source>
        <dbReference type="ARBA" id="ARBA00023306"/>
    </source>
</evidence>
<keyword evidence="5 7" id="KW-0539">Nucleus</keyword>
<dbReference type="GO" id="GO:0005634">
    <property type="term" value="C:nucleus"/>
    <property type="evidence" value="ECO:0007669"/>
    <property type="project" value="UniProtKB-SubCell"/>
</dbReference>
<organism evidence="10 11">
    <name type="scientific">Lasius platythorax</name>
    <dbReference type="NCBI Taxonomy" id="488582"/>
    <lineage>
        <taxon>Eukaryota</taxon>
        <taxon>Metazoa</taxon>
        <taxon>Ecdysozoa</taxon>
        <taxon>Arthropoda</taxon>
        <taxon>Hexapoda</taxon>
        <taxon>Insecta</taxon>
        <taxon>Pterygota</taxon>
        <taxon>Neoptera</taxon>
        <taxon>Endopterygota</taxon>
        <taxon>Hymenoptera</taxon>
        <taxon>Apocrita</taxon>
        <taxon>Aculeata</taxon>
        <taxon>Formicoidea</taxon>
        <taxon>Formicidae</taxon>
        <taxon>Formicinae</taxon>
        <taxon>Lasius</taxon>
        <taxon>Lasius</taxon>
    </lineage>
</organism>
<dbReference type="InterPro" id="IPR010935">
    <property type="entry name" value="SMC_hinge"/>
</dbReference>
<dbReference type="Gene3D" id="3.30.70.1620">
    <property type="match status" value="1"/>
</dbReference>